<reference evidence="4 5" key="1">
    <citation type="submission" date="2019-06" db="EMBL/GenBank/DDBJ databases">
        <title>Genome analyses of bacteria isolated from kimchi.</title>
        <authorList>
            <person name="Lee S."/>
            <person name="Ahn S."/>
            <person name="Roh S."/>
        </authorList>
    </citation>
    <scope>NUCLEOTIDE SEQUENCE [LARGE SCALE GENOMIC DNA]</scope>
    <source>
        <strain evidence="4 5">CBA4606</strain>
    </source>
</reference>
<evidence type="ECO:0000256" key="2">
    <source>
        <dbReference type="PROSITE-ProRule" id="PRU01161"/>
    </source>
</evidence>
<dbReference type="PANTHER" id="PTHR10728:SF40">
    <property type="entry name" value="PATATIN FAMILY PROTEIN"/>
    <property type="match status" value="1"/>
</dbReference>
<keyword evidence="1" id="KW-0443">Lipid metabolism</keyword>
<dbReference type="InterPro" id="IPR002641">
    <property type="entry name" value="PNPLA_dom"/>
</dbReference>
<dbReference type="AlphaFoldDB" id="A0A5B8T0R5"/>
<dbReference type="Gene3D" id="3.40.1090.10">
    <property type="entry name" value="Cytosolic phospholipase A2 catalytic domain"/>
    <property type="match status" value="2"/>
</dbReference>
<dbReference type="PANTHER" id="PTHR10728">
    <property type="entry name" value="CYTOSOLIC PHOSPHOLIPASE A2"/>
    <property type="match status" value="1"/>
</dbReference>
<dbReference type="GO" id="GO:0046475">
    <property type="term" value="P:glycerophospholipid catabolic process"/>
    <property type="evidence" value="ECO:0007669"/>
    <property type="project" value="TreeGrafter"/>
</dbReference>
<dbReference type="Pfam" id="PF01734">
    <property type="entry name" value="Patatin"/>
    <property type="match status" value="1"/>
</dbReference>
<dbReference type="PROSITE" id="PS51257">
    <property type="entry name" value="PROKAR_LIPOPROTEIN"/>
    <property type="match status" value="1"/>
</dbReference>
<organism evidence="4 5">
    <name type="scientific">Pistricoccus aurantiacus</name>
    <dbReference type="NCBI Taxonomy" id="1883414"/>
    <lineage>
        <taxon>Bacteria</taxon>
        <taxon>Pseudomonadati</taxon>
        <taxon>Pseudomonadota</taxon>
        <taxon>Gammaproteobacteria</taxon>
        <taxon>Oceanospirillales</taxon>
        <taxon>Halomonadaceae</taxon>
        <taxon>Pistricoccus</taxon>
    </lineage>
</organism>
<accession>A0A5B8T0R5</accession>
<evidence type="ECO:0000313" key="4">
    <source>
        <dbReference type="EMBL" id="QEA40570.1"/>
    </source>
</evidence>
<gene>
    <name evidence="4" type="ORF">FGL86_16785</name>
</gene>
<dbReference type="EMBL" id="CP042382">
    <property type="protein sequence ID" value="QEA40570.1"/>
    <property type="molecule type" value="Genomic_DNA"/>
</dbReference>
<protein>
    <submittedName>
        <fullName evidence="4">Patatin-like phospholipase family protein</fullName>
    </submittedName>
</protein>
<dbReference type="GO" id="GO:0004623">
    <property type="term" value="F:phospholipase A2 activity"/>
    <property type="evidence" value="ECO:0007669"/>
    <property type="project" value="TreeGrafter"/>
</dbReference>
<dbReference type="InterPro" id="IPR016035">
    <property type="entry name" value="Acyl_Trfase/lysoPLipase"/>
</dbReference>
<feature type="domain" description="PNPLA" evidence="3">
    <location>
        <begin position="69"/>
        <end position="276"/>
    </location>
</feature>
<dbReference type="KEGG" id="paur:FGL86_16785"/>
<dbReference type="PROSITE" id="PS51635">
    <property type="entry name" value="PNPLA"/>
    <property type="match status" value="1"/>
</dbReference>
<dbReference type="GO" id="GO:0005829">
    <property type="term" value="C:cytosol"/>
    <property type="evidence" value="ECO:0007669"/>
    <property type="project" value="TreeGrafter"/>
</dbReference>
<proteinExistence type="predicted"/>
<dbReference type="SUPFAM" id="SSF52151">
    <property type="entry name" value="FabD/lysophospholipase-like"/>
    <property type="match status" value="1"/>
</dbReference>
<dbReference type="Proteomes" id="UP000321272">
    <property type="component" value="Chromosome"/>
</dbReference>
<keyword evidence="5" id="KW-1185">Reference proteome</keyword>
<evidence type="ECO:0000256" key="1">
    <source>
        <dbReference type="ARBA" id="ARBA00023098"/>
    </source>
</evidence>
<evidence type="ECO:0000259" key="3">
    <source>
        <dbReference type="PROSITE" id="PS51635"/>
    </source>
</evidence>
<comment type="caution">
    <text evidence="2">Lacks conserved residue(s) required for the propagation of feature annotation.</text>
</comment>
<sequence length="458" mass="51674">MKIPNTHCMPNPFKGYRIRPIMSLCLAALLASCAHYPDNAPLEHYDPTTGYRLETLPSEDNSGSLLLALSFSGGGTRAAALAYGTLERLARTEIVWEGHRKRLLDEVDIISAVSGGSYTAAYYALYRERLFEDFEAEFLKRNVQGDITRKFLAPANLIRSWSPRFGRSDLVAEYLDDNLFHDATFADLQRQGRPFVLINASDLSLGTRFEFSQDQFDLLCSNLALYPLSRAVTASSAVPVALTPLTLRNHAGSCDYQEPDWVQAALMHRTASARRYYKATELRSYLDAERRPYIHLLDGALSDNTGLRALLDRILSREDPLGLAQALDTQKLRKVVLIMVSAETRPDLSVDRIGSVPTPVQVVRNVKDTPINRYSFETIELFKAYFDGWAQRPLEHEKERQPIEFYLIEVTLEAIEDELDRDDFMAIPTSLSLPSEQVDALREMAGHLLDESPGFQRC</sequence>
<name>A0A5B8T0R5_9GAMM</name>
<evidence type="ECO:0000313" key="5">
    <source>
        <dbReference type="Proteomes" id="UP000321272"/>
    </source>
</evidence>
<dbReference type="OrthoDB" id="8541087at2"/>